<evidence type="ECO:0000313" key="1">
    <source>
        <dbReference type="EMBL" id="GME84550.1"/>
    </source>
</evidence>
<protein>
    <submittedName>
        <fullName evidence="1">Unnamed protein product</fullName>
    </submittedName>
</protein>
<name>A0ACB5TA76_AMBMO</name>
<comment type="caution">
    <text evidence="1">The sequence shown here is derived from an EMBL/GenBank/DDBJ whole genome shotgun (WGS) entry which is preliminary data.</text>
</comment>
<organism evidence="1 2">
    <name type="scientific">Ambrosiozyma monospora</name>
    <name type="common">Yeast</name>
    <name type="synonym">Endomycopsis monosporus</name>
    <dbReference type="NCBI Taxonomy" id="43982"/>
    <lineage>
        <taxon>Eukaryota</taxon>
        <taxon>Fungi</taxon>
        <taxon>Dikarya</taxon>
        <taxon>Ascomycota</taxon>
        <taxon>Saccharomycotina</taxon>
        <taxon>Pichiomycetes</taxon>
        <taxon>Pichiales</taxon>
        <taxon>Pichiaceae</taxon>
        <taxon>Ambrosiozyma</taxon>
    </lineage>
</organism>
<accession>A0ACB5TA76</accession>
<dbReference type="Proteomes" id="UP001165064">
    <property type="component" value="Unassembled WGS sequence"/>
</dbReference>
<evidence type="ECO:0000313" key="2">
    <source>
        <dbReference type="Proteomes" id="UP001165064"/>
    </source>
</evidence>
<dbReference type="EMBL" id="BSXS01005572">
    <property type="protein sequence ID" value="GME84550.1"/>
    <property type="molecule type" value="Genomic_DNA"/>
</dbReference>
<proteinExistence type="predicted"/>
<keyword evidence="2" id="KW-1185">Reference proteome</keyword>
<sequence length="84" mass="9365">MTSMKPRKMPLDAMREAGQKGYLAQYNFLKENGEKMMKEQEEKSKELMAEQKLTLGKIVTEGMPTAEDIAKQQAAAAAQEQGKA</sequence>
<reference evidence="1" key="1">
    <citation type="submission" date="2023-04" db="EMBL/GenBank/DDBJ databases">
        <title>Ambrosiozyma monospora NBRC 10751.</title>
        <authorList>
            <person name="Ichikawa N."/>
            <person name="Sato H."/>
            <person name="Tonouchi N."/>
        </authorList>
    </citation>
    <scope>NUCLEOTIDE SEQUENCE</scope>
    <source>
        <strain evidence="1">NBRC 10751</strain>
    </source>
</reference>
<gene>
    <name evidence="1" type="ORF">Amon02_000692100</name>
</gene>